<dbReference type="CDD" id="cd16473">
    <property type="entry name" value="RING-H2_RNF103"/>
    <property type="match status" value="1"/>
</dbReference>
<evidence type="ECO:0000313" key="9">
    <source>
        <dbReference type="EMBL" id="GIL85870.1"/>
    </source>
</evidence>
<feature type="compositionally biased region" description="Low complexity" evidence="7">
    <location>
        <begin position="624"/>
        <end position="637"/>
    </location>
</feature>
<evidence type="ECO:0000256" key="7">
    <source>
        <dbReference type="SAM" id="MobiDB-lite"/>
    </source>
</evidence>
<dbReference type="SUPFAM" id="SSF52075">
    <property type="entry name" value="Outer arm dynein light chain 1"/>
    <property type="match status" value="1"/>
</dbReference>
<dbReference type="EMBL" id="BNCQ01000016">
    <property type="protein sequence ID" value="GIM04347.1"/>
    <property type="molecule type" value="Genomic_DNA"/>
</dbReference>
<reference evidence="9" key="1">
    <citation type="journal article" date="2021" name="Proc. Natl. Acad. Sci. U.S.A.">
        <title>Three genomes in the algal genus Volvox reveal the fate of a haploid sex-determining region after a transition to homothallism.</title>
        <authorList>
            <person name="Yamamoto K."/>
            <person name="Hamaji T."/>
            <person name="Kawai-Toyooka H."/>
            <person name="Matsuzaki R."/>
            <person name="Takahashi F."/>
            <person name="Nishimura Y."/>
            <person name="Kawachi M."/>
            <person name="Noguchi H."/>
            <person name="Minakuchi Y."/>
            <person name="Umen J.G."/>
            <person name="Toyoda A."/>
            <person name="Nozaki H."/>
        </authorList>
    </citation>
    <scope>NUCLEOTIDE SEQUENCE</scope>
    <source>
        <strain evidence="10">NIES-3785</strain>
        <strain evidence="9">NIES-3786</strain>
    </source>
</reference>
<keyword evidence="4" id="KW-0969">Cilium</keyword>
<dbReference type="OrthoDB" id="551214at2759"/>
<protein>
    <recommendedName>
        <fullName evidence="8">RING-type domain-containing protein</fullName>
    </recommendedName>
</protein>
<dbReference type="AlphaFoldDB" id="A0A8J4CNL6"/>
<dbReference type="PROSITE" id="PS51450">
    <property type="entry name" value="LRR"/>
    <property type="match status" value="3"/>
</dbReference>
<dbReference type="Gene3D" id="3.30.40.10">
    <property type="entry name" value="Zinc/RING finger domain, C3HC4 (zinc finger)"/>
    <property type="match status" value="1"/>
</dbReference>
<dbReference type="Proteomes" id="UP000722791">
    <property type="component" value="Unassembled WGS sequence"/>
</dbReference>
<feature type="region of interest" description="Disordered" evidence="7">
    <location>
        <begin position="854"/>
        <end position="925"/>
    </location>
</feature>
<proteinExistence type="predicted"/>
<evidence type="ECO:0000256" key="5">
    <source>
        <dbReference type="ARBA" id="ARBA00023273"/>
    </source>
</evidence>
<keyword evidence="6" id="KW-0862">Zinc</keyword>
<evidence type="ECO:0000256" key="4">
    <source>
        <dbReference type="ARBA" id="ARBA00023069"/>
    </source>
</evidence>
<keyword evidence="6" id="KW-0863">Zinc-finger</keyword>
<keyword evidence="6" id="KW-0479">Metal-binding</keyword>
<feature type="region of interest" description="Disordered" evidence="7">
    <location>
        <begin position="619"/>
        <end position="638"/>
    </location>
</feature>
<dbReference type="GO" id="GO:0008270">
    <property type="term" value="F:zinc ion binding"/>
    <property type="evidence" value="ECO:0007669"/>
    <property type="project" value="UniProtKB-KW"/>
</dbReference>
<dbReference type="InterPro" id="IPR032675">
    <property type="entry name" value="LRR_dom_sf"/>
</dbReference>
<organism evidence="9 11">
    <name type="scientific">Volvox reticuliferus</name>
    <dbReference type="NCBI Taxonomy" id="1737510"/>
    <lineage>
        <taxon>Eukaryota</taxon>
        <taxon>Viridiplantae</taxon>
        <taxon>Chlorophyta</taxon>
        <taxon>core chlorophytes</taxon>
        <taxon>Chlorophyceae</taxon>
        <taxon>CS clade</taxon>
        <taxon>Chlamydomonadales</taxon>
        <taxon>Volvocaceae</taxon>
        <taxon>Volvox</taxon>
    </lineage>
</organism>
<dbReference type="SMART" id="SM00184">
    <property type="entry name" value="RING"/>
    <property type="match status" value="1"/>
</dbReference>
<dbReference type="Gene3D" id="3.80.10.10">
    <property type="entry name" value="Ribonuclease Inhibitor"/>
    <property type="match status" value="2"/>
</dbReference>
<dbReference type="GO" id="GO:0005930">
    <property type="term" value="C:axoneme"/>
    <property type="evidence" value="ECO:0007669"/>
    <property type="project" value="UniProtKB-SubCell"/>
</dbReference>
<evidence type="ECO:0000313" key="11">
    <source>
        <dbReference type="Proteomes" id="UP000747110"/>
    </source>
</evidence>
<keyword evidence="5" id="KW-0966">Cell projection</keyword>
<comment type="caution">
    <text evidence="9">The sequence shown here is derived from an EMBL/GenBank/DDBJ whole genome shotgun (WGS) entry which is preliminary data.</text>
</comment>
<dbReference type="InterPro" id="IPR013083">
    <property type="entry name" value="Znf_RING/FYVE/PHD"/>
</dbReference>
<dbReference type="PROSITE" id="PS50089">
    <property type="entry name" value="ZF_RING_2"/>
    <property type="match status" value="1"/>
</dbReference>
<dbReference type="EMBL" id="BNCP01000034">
    <property type="protein sequence ID" value="GIL85870.1"/>
    <property type="molecule type" value="Genomic_DNA"/>
</dbReference>
<dbReference type="Pfam" id="PF13639">
    <property type="entry name" value="zf-RING_2"/>
    <property type="match status" value="1"/>
</dbReference>
<feature type="compositionally biased region" description="Low complexity" evidence="7">
    <location>
        <begin position="674"/>
        <end position="687"/>
    </location>
</feature>
<comment type="subcellular location">
    <subcellularLocation>
        <location evidence="1">Cytoplasm</location>
        <location evidence="1">Cytoskeleton</location>
        <location evidence="1">Cilium axoneme</location>
    </subcellularLocation>
</comment>
<keyword evidence="2" id="KW-0433">Leucine-rich repeat</keyword>
<dbReference type="SUPFAM" id="SSF57850">
    <property type="entry name" value="RING/U-box"/>
    <property type="match status" value="1"/>
</dbReference>
<dbReference type="Proteomes" id="UP000747110">
    <property type="component" value="Unassembled WGS sequence"/>
</dbReference>
<name>A0A8J4CNL6_9CHLO</name>
<dbReference type="InterPro" id="IPR050576">
    <property type="entry name" value="Cilia_flagella_integrity"/>
</dbReference>
<evidence type="ECO:0000313" key="10">
    <source>
        <dbReference type="EMBL" id="GIM04347.1"/>
    </source>
</evidence>
<dbReference type="InterPro" id="IPR001611">
    <property type="entry name" value="Leu-rich_rpt"/>
</dbReference>
<evidence type="ECO:0000259" key="8">
    <source>
        <dbReference type="PROSITE" id="PS50089"/>
    </source>
</evidence>
<evidence type="ECO:0000256" key="3">
    <source>
        <dbReference type="ARBA" id="ARBA00022737"/>
    </source>
</evidence>
<gene>
    <name evidence="9" type="ORF">Vretifemale_14384</name>
    <name evidence="10" type="ORF">Vretimale_8930</name>
</gene>
<feature type="compositionally biased region" description="Low complexity" evidence="7">
    <location>
        <begin position="900"/>
        <end position="909"/>
    </location>
</feature>
<dbReference type="PANTHER" id="PTHR45973:SF9">
    <property type="entry name" value="LEUCINE-RICH REPEAT-CONTAINING PROTEIN 46"/>
    <property type="match status" value="1"/>
</dbReference>
<keyword evidence="3" id="KW-0677">Repeat</keyword>
<feature type="region of interest" description="Disordered" evidence="7">
    <location>
        <begin position="666"/>
        <end position="734"/>
    </location>
</feature>
<dbReference type="InterPro" id="IPR001841">
    <property type="entry name" value="Znf_RING"/>
</dbReference>
<feature type="region of interest" description="Disordered" evidence="7">
    <location>
        <begin position="1008"/>
        <end position="1132"/>
    </location>
</feature>
<feature type="domain" description="RING-type" evidence="8">
    <location>
        <begin position="787"/>
        <end position="829"/>
    </location>
</feature>
<keyword evidence="11" id="KW-1185">Reference proteome</keyword>
<feature type="compositionally biased region" description="Low complexity" evidence="7">
    <location>
        <begin position="1088"/>
        <end position="1107"/>
    </location>
</feature>
<sequence>MGSSLAMPPLWMGPSLAARGPASPTNCDCQLDHEDDFDANGARLMSPRVLHQLCRTRGHYVTPACNTTLYLQDLQFRRIENLQEYVSCRVLHLSNNCLSRIEGLDGMTGLQALFLQTNDLRSLDGLDRLTALHTLHLSNNPLGSLAGLPPLPALRTLHAANTGLSAVGSLSRLAAHCPNLEVLDLSANCHLGGREVLDVLCGLKGLRVLYVMNTRLQEIPNLRRILVSALPRLSYLDNAPVDECDRRGCEAWLLGGIAAEKAARLAYRAERRLAQKRSTVTFAVERARRRALREMERAGNDAAALELILEDTEDIVRRRLAPAAAIIGAFELPPTLPAAAAAAAAGNGGGSFRSLTSLTAMHLDLLPLARYTASVTKAALRHEEEEVEVVTTGGTAEERAEVIIAEPGDATGADLVELALLGEPEEQQLHQQQEGEEDLELEVVVTKQLGSGCSIELGTVCAMRPAAVESMESAGQVPGPGICSVRRQQPSGSKLDLDSDSEPPAAATSEPVPNASLPVCGCPCARPLSSATVAAPAGQVQVQVQGQGHPQEEVATDRPVEARLSQLQEGLAGTADGEQAAAVMEVAEVQVASAAVDGGFLETKELAAGSFDTLTASSGETAVEGSGEASGCSSCGGQQRTSLPPLRLALPGQEVAGAAAKAEECEHVAGDGGSSASVSFHSSSSSSRRVDEGGELASGVGSHANGAMGEDARSSASEALLSREETAFDSASGGQRQLEVECDVLPGAGGADGVVPGGSLAAAVSDVDVLSQQRPILPLHVTGLSECVVCSEAFLEEQLVALLPCHHFFHDRCIRRWLLGFSNSCPMCRAPVLLGRLRGNSEAVTMEVTAQASVEDAVSEAAPTDARTPTTSERPDPILATVDSAAPVSPGERNPSSCLEPEAATAAAEPAEKKVPTLPPPSQAPSLAISHVEVDSVCSGSIRTAEGKLQPGIGGTSSYVGDGGGSEVVYDVPLRDTDGNVGCITGTDSRVEDASLIGVTSGCLLLHSNSSDTGDKEDEAGGPGDDLQPVGGQPGCPPSSEEDGRDSSSLTHASPDLSLLHGKGTPCSPCSPTSVRKPDSWKSPTATLRSLTPSSPAASSSRAGTSGISNQQPGEPSRGGRLGACNRERSSNACGNQDLVMAASGGRALTEEYNTAGVAGAGCSSSNSSSRGFMSRYSYRAPLPLPRGNVDEYEDGCWELPGETRVLELPYL</sequence>
<evidence type="ECO:0000256" key="6">
    <source>
        <dbReference type="PROSITE-ProRule" id="PRU00175"/>
    </source>
</evidence>
<accession>A0A8J4CNL6</accession>
<feature type="region of interest" description="Disordered" evidence="7">
    <location>
        <begin position="472"/>
        <end position="513"/>
    </location>
</feature>
<evidence type="ECO:0000256" key="2">
    <source>
        <dbReference type="ARBA" id="ARBA00022614"/>
    </source>
</evidence>
<evidence type="ECO:0000256" key="1">
    <source>
        <dbReference type="ARBA" id="ARBA00004430"/>
    </source>
</evidence>
<dbReference type="PANTHER" id="PTHR45973">
    <property type="entry name" value="PROTEIN PHOSPHATASE 1 REGULATORY SUBUNIT SDS22-RELATED"/>
    <property type="match status" value="1"/>
</dbReference>